<dbReference type="VEuPathDB" id="FungiDB:VP01_1530g2"/>
<dbReference type="AlphaFoldDB" id="A0A0L6VIQ7"/>
<gene>
    <name evidence="1" type="ORF">VP01_1530g2</name>
</gene>
<organism evidence="1 2">
    <name type="scientific">Puccinia sorghi</name>
    <dbReference type="NCBI Taxonomy" id="27349"/>
    <lineage>
        <taxon>Eukaryota</taxon>
        <taxon>Fungi</taxon>
        <taxon>Dikarya</taxon>
        <taxon>Basidiomycota</taxon>
        <taxon>Pucciniomycotina</taxon>
        <taxon>Pucciniomycetes</taxon>
        <taxon>Pucciniales</taxon>
        <taxon>Pucciniaceae</taxon>
        <taxon>Puccinia</taxon>
    </lineage>
</organism>
<name>A0A0L6VIQ7_9BASI</name>
<evidence type="ECO:0000313" key="2">
    <source>
        <dbReference type="Proteomes" id="UP000037035"/>
    </source>
</evidence>
<sequence length="88" mass="10536">MVGVTTEAYWEFLHVNCRPTSSQIQHKKTKDKILWISWFKTRKDSNVLTGKKASSFWEKIHSLFHKMANKYIENHKNNQFFKPFSDCL</sequence>
<dbReference type="EMBL" id="LAVV01005898">
    <property type="protein sequence ID" value="KNZ60599.1"/>
    <property type="molecule type" value="Genomic_DNA"/>
</dbReference>
<comment type="caution">
    <text evidence="1">The sequence shown here is derived from an EMBL/GenBank/DDBJ whole genome shotgun (WGS) entry which is preliminary data.</text>
</comment>
<proteinExistence type="predicted"/>
<protein>
    <submittedName>
        <fullName evidence="1">Uncharacterized protein</fullName>
    </submittedName>
</protein>
<keyword evidence="2" id="KW-1185">Reference proteome</keyword>
<accession>A0A0L6VIQ7</accession>
<reference evidence="1 2" key="1">
    <citation type="submission" date="2015-08" db="EMBL/GenBank/DDBJ databases">
        <title>Next Generation Sequencing and Analysis of the Genome of Puccinia sorghi L Schw, the Causal Agent of Maize Common Rust.</title>
        <authorList>
            <person name="Rochi L."/>
            <person name="Burguener G."/>
            <person name="Darino M."/>
            <person name="Turjanski A."/>
            <person name="Kreff E."/>
            <person name="Dieguez M.J."/>
            <person name="Sacco F."/>
        </authorList>
    </citation>
    <scope>NUCLEOTIDE SEQUENCE [LARGE SCALE GENOMIC DNA]</scope>
    <source>
        <strain evidence="1 2">RO10H11247</strain>
    </source>
</reference>
<evidence type="ECO:0000313" key="1">
    <source>
        <dbReference type="EMBL" id="KNZ60599.1"/>
    </source>
</evidence>
<dbReference type="Proteomes" id="UP000037035">
    <property type="component" value="Unassembled WGS sequence"/>
</dbReference>